<name>A0A9N9CTV0_9GLOM</name>
<accession>A0A9N9CTV0</accession>
<dbReference type="EMBL" id="CAJVPY010004253">
    <property type="protein sequence ID" value="CAG8614115.1"/>
    <property type="molecule type" value="Genomic_DNA"/>
</dbReference>
<comment type="caution">
    <text evidence="1">The sequence shown here is derived from an EMBL/GenBank/DDBJ whole genome shotgun (WGS) entry which is preliminary data.</text>
</comment>
<dbReference type="Proteomes" id="UP000789405">
    <property type="component" value="Unassembled WGS sequence"/>
</dbReference>
<organism evidence="1 2">
    <name type="scientific">Dentiscutata erythropus</name>
    <dbReference type="NCBI Taxonomy" id="1348616"/>
    <lineage>
        <taxon>Eukaryota</taxon>
        <taxon>Fungi</taxon>
        <taxon>Fungi incertae sedis</taxon>
        <taxon>Mucoromycota</taxon>
        <taxon>Glomeromycotina</taxon>
        <taxon>Glomeromycetes</taxon>
        <taxon>Diversisporales</taxon>
        <taxon>Gigasporaceae</taxon>
        <taxon>Dentiscutata</taxon>
    </lineage>
</organism>
<reference evidence="1" key="1">
    <citation type="submission" date="2021-06" db="EMBL/GenBank/DDBJ databases">
        <authorList>
            <person name="Kallberg Y."/>
            <person name="Tangrot J."/>
            <person name="Rosling A."/>
        </authorList>
    </citation>
    <scope>NUCLEOTIDE SEQUENCE</scope>
    <source>
        <strain evidence="1">MA453B</strain>
    </source>
</reference>
<protein>
    <submittedName>
        <fullName evidence="1">7365_t:CDS:1</fullName>
    </submittedName>
</protein>
<evidence type="ECO:0000313" key="1">
    <source>
        <dbReference type="EMBL" id="CAG8614115.1"/>
    </source>
</evidence>
<proteinExistence type="predicted"/>
<evidence type="ECO:0000313" key="2">
    <source>
        <dbReference type="Proteomes" id="UP000789405"/>
    </source>
</evidence>
<sequence length="80" mass="9561">MTQAINLPTLTMTALNSEYKFMINNSDSDKVIDKTRRWLKIKKKKNKPITIECFYDFARNVYLREKGAKRDYEAIWLLNL</sequence>
<gene>
    <name evidence="1" type="ORF">DERYTH_LOCUS8294</name>
</gene>
<keyword evidence="2" id="KW-1185">Reference proteome</keyword>
<dbReference type="AlphaFoldDB" id="A0A9N9CTV0"/>